<dbReference type="Pfam" id="PF00563">
    <property type="entry name" value="EAL"/>
    <property type="match status" value="1"/>
</dbReference>
<organism evidence="5 6">
    <name type="scientific">Rhodobium gokarnense</name>
    <dbReference type="NCBI Taxonomy" id="364296"/>
    <lineage>
        <taxon>Bacteria</taxon>
        <taxon>Pseudomonadati</taxon>
        <taxon>Pseudomonadota</taxon>
        <taxon>Alphaproteobacteria</taxon>
        <taxon>Hyphomicrobiales</taxon>
        <taxon>Rhodobiaceae</taxon>
        <taxon>Rhodobium</taxon>
    </lineage>
</organism>
<gene>
    <name evidence="5" type="ORF">M2319_002493</name>
</gene>
<dbReference type="InterPro" id="IPR050706">
    <property type="entry name" value="Cyclic-di-GMP_PDE-like"/>
</dbReference>
<accession>A0ABT3HCM7</accession>
<name>A0ABT3HCM7_9HYPH</name>
<feature type="region of interest" description="Disordered" evidence="2">
    <location>
        <begin position="440"/>
        <end position="474"/>
    </location>
</feature>
<sequence length="474" mass="52806">MARIIAVFVFVCMVVIAGSVGVIAHLQLGAEIGEALLLSAAVMLVVVMLQAESQRRRERRIVASRFDEILENFEATADEITNVERRLVKLEAETQPERSNQIDSLLAEVEVLGAIVKQMAEQLTESEARIAELEERERQAAAPPPVAMIPSRDAPAREVRGPARDEEAEERAALAEEEAEAAARRKESARLDAERRRLVAAVRSALDNDRIELHMQPIVSLPQRQVRFYEVLTRLIEEDGSYLYPETFLHAAESAGQMPRIDRFVLQNASRIARRLTQRNRGLGLFCNLSGTSLVDEQFLGEFERFLEINKDLARSMVFELRQESLRAMGPLELEGLTFLRDLGCRFSLDRVRDLHIDFADLSARGFRFVKLPAGRLLDEDTPPRADIHVADIADLASRHGIEIVADTVEREAQVIGLLDFKLRYGQGAVFAHPKPVRPEVLASLSPPDGTSQPAPTTPPPAPSLAKTRRRAAG</sequence>
<evidence type="ECO:0000313" key="6">
    <source>
        <dbReference type="Proteomes" id="UP001209755"/>
    </source>
</evidence>
<evidence type="ECO:0000259" key="4">
    <source>
        <dbReference type="PROSITE" id="PS50883"/>
    </source>
</evidence>
<feature type="region of interest" description="Disordered" evidence="2">
    <location>
        <begin position="136"/>
        <end position="187"/>
    </location>
</feature>
<keyword evidence="3" id="KW-1133">Transmembrane helix</keyword>
<evidence type="ECO:0000256" key="3">
    <source>
        <dbReference type="SAM" id="Phobius"/>
    </source>
</evidence>
<dbReference type="PROSITE" id="PS50883">
    <property type="entry name" value="EAL"/>
    <property type="match status" value="1"/>
</dbReference>
<keyword evidence="3" id="KW-0812">Transmembrane</keyword>
<evidence type="ECO:0000256" key="2">
    <source>
        <dbReference type="SAM" id="MobiDB-lite"/>
    </source>
</evidence>
<dbReference type="CDD" id="cd01948">
    <property type="entry name" value="EAL"/>
    <property type="match status" value="1"/>
</dbReference>
<reference evidence="6" key="1">
    <citation type="submission" date="2023-07" db="EMBL/GenBank/DDBJ databases">
        <title>Genome sequencing of Purple Non-Sulfur Bacteria from various extreme environments.</title>
        <authorList>
            <person name="Mayer M."/>
        </authorList>
    </citation>
    <scope>NUCLEOTIDE SEQUENCE [LARGE SCALE GENOMIC DNA]</scope>
    <source>
        <strain evidence="6">DSM 17935</strain>
    </source>
</reference>
<dbReference type="SMART" id="SM00052">
    <property type="entry name" value="EAL"/>
    <property type="match status" value="1"/>
</dbReference>
<dbReference type="RefSeq" id="WP_264601778.1">
    <property type="nucleotide sequence ID" value="NZ_JAOQNS010000006.1"/>
</dbReference>
<keyword evidence="3" id="KW-0472">Membrane</keyword>
<dbReference type="InterPro" id="IPR001633">
    <property type="entry name" value="EAL_dom"/>
</dbReference>
<feature type="domain" description="EAL" evidence="4">
    <location>
        <begin position="195"/>
        <end position="448"/>
    </location>
</feature>
<dbReference type="PANTHER" id="PTHR33121:SF79">
    <property type="entry name" value="CYCLIC DI-GMP PHOSPHODIESTERASE PDED-RELATED"/>
    <property type="match status" value="1"/>
</dbReference>
<dbReference type="SUPFAM" id="SSF141868">
    <property type="entry name" value="EAL domain-like"/>
    <property type="match status" value="1"/>
</dbReference>
<dbReference type="Gene3D" id="3.20.20.450">
    <property type="entry name" value="EAL domain"/>
    <property type="match status" value="1"/>
</dbReference>
<evidence type="ECO:0000256" key="1">
    <source>
        <dbReference type="SAM" id="Coils"/>
    </source>
</evidence>
<comment type="caution">
    <text evidence="5">The sequence shown here is derived from an EMBL/GenBank/DDBJ whole genome shotgun (WGS) entry which is preliminary data.</text>
</comment>
<dbReference type="PANTHER" id="PTHR33121">
    <property type="entry name" value="CYCLIC DI-GMP PHOSPHODIESTERASE PDEF"/>
    <property type="match status" value="1"/>
</dbReference>
<keyword evidence="6" id="KW-1185">Reference proteome</keyword>
<protein>
    <submittedName>
        <fullName evidence="5">Cyclic-di-GMP phosphodiesterase TipF (Flagellum assembly factor)</fullName>
    </submittedName>
</protein>
<evidence type="ECO:0000313" key="5">
    <source>
        <dbReference type="EMBL" id="MCW2308154.1"/>
    </source>
</evidence>
<keyword evidence="1" id="KW-0175">Coiled coil</keyword>
<proteinExistence type="predicted"/>
<feature type="coiled-coil region" evidence="1">
    <location>
        <begin position="73"/>
        <end position="136"/>
    </location>
</feature>
<feature type="transmembrane region" description="Helical" evidence="3">
    <location>
        <begin position="7"/>
        <end position="26"/>
    </location>
</feature>
<dbReference type="Proteomes" id="UP001209755">
    <property type="component" value="Unassembled WGS sequence"/>
</dbReference>
<dbReference type="EMBL" id="JAOQNS010000006">
    <property type="protein sequence ID" value="MCW2308154.1"/>
    <property type="molecule type" value="Genomic_DNA"/>
</dbReference>
<feature type="compositionally biased region" description="Basic and acidic residues" evidence="2">
    <location>
        <begin position="154"/>
        <end position="174"/>
    </location>
</feature>
<dbReference type="InterPro" id="IPR035919">
    <property type="entry name" value="EAL_sf"/>
</dbReference>